<dbReference type="CDD" id="cd09633">
    <property type="entry name" value="Deltex_C"/>
    <property type="match status" value="1"/>
</dbReference>
<evidence type="ECO:0000256" key="6">
    <source>
        <dbReference type="ARBA" id="ARBA00022771"/>
    </source>
</evidence>
<comment type="catalytic activity">
    <reaction evidence="1 9">
        <text>S-ubiquitinyl-[E2 ubiquitin-conjugating enzyme]-L-cysteine + [acceptor protein]-L-lysine = [E2 ubiquitin-conjugating enzyme]-L-cysteine + N(6)-ubiquitinyl-[acceptor protein]-L-lysine.</text>
        <dbReference type="EC" id="2.3.2.27"/>
    </reaction>
</comment>
<dbReference type="EMBL" id="VXIV02002204">
    <property type="protein sequence ID" value="KAF6026801.1"/>
    <property type="molecule type" value="Genomic_DNA"/>
</dbReference>
<keyword evidence="9" id="KW-0963">Cytoplasm</keyword>
<keyword evidence="6 8" id="KW-0863">Zinc-finger</keyword>
<dbReference type="InterPro" id="IPR001841">
    <property type="entry name" value="Znf_RING"/>
</dbReference>
<dbReference type="GO" id="GO:0007219">
    <property type="term" value="P:Notch signaling pathway"/>
    <property type="evidence" value="ECO:0007669"/>
    <property type="project" value="InterPro"/>
</dbReference>
<evidence type="ECO:0000256" key="5">
    <source>
        <dbReference type="ARBA" id="ARBA00022723"/>
    </source>
</evidence>
<comment type="similarity">
    <text evidence="3 9">Belongs to the Deltex family.</text>
</comment>
<dbReference type="UniPathway" id="UPA00143"/>
<dbReference type="Gene3D" id="3.30.40.10">
    <property type="entry name" value="Zinc/RING finger domain, C3HC4 (zinc finger)"/>
    <property type="match status" value="1"/>
</dbReference>
<dbReference type="PROSITE" id="PS50089">
    <property type="entry name" value="ZF_RING_2"/>
    <property type="match status" value="1"/>
</dbReference>
<evidence type="ECO:0000256" key="2">
    <source>
        <dbReference type="ARBA" id="ARBA00004906"/>
    </source>
</evidence>
<accession>A0A7J7JMC3</accession>
<comment type="caution">
    <text evidence="11">The sequence shown here is derived from an EMBL/GenBank/DDBJ whole genome shotgun (WGS) entry which is preliminary data.</text>
</comment>
<dbReference type="GO" id="GO:0016567">
    <property type="term" value="P:protein ubiquitination"/>
    <property type="evidence" value="ECO:0007669"/>
    <property type="project" value="UniProtKB-UniRule"/>
</dbReference>
<dbReference type="InterPro" id="IPR013083">
    <property type="entry name" value="Znf_RING/FYVE/PHD"/>
</dbReference>
<gene>
    <name evidence="11" type="ORF">EB796_014902</name>
</gene>
<dbReference type="PROSITE" id="PS00518">
    <property type="entry name" value="ZF_RING_1"/>
    <property type="match status" value="1"/>
</dbReference>
<reference evidence="11" key="1">
    <citation type="submission" date="2020-06" db="EMBL/GenBank/DDBJ databases">
        <title>Draft genome of Bugula neritina, a colonial animal packing powerful symbionts and potential medicines.</title>
        <authorList>
            <person name="Rayko M."/>
        </authorList>
    </citation>
    <scope>NUCLEOTIDE SEQUENCE [LARGE SCALE GENOMIC DNA]</scope>
    <source>
        <strain evidence="11">Kwan_BN1</strain>
    </source>
</reference>
<evidence type="ECO:0000256" key="9">
    <source>
        <dbReference type="RuleBase" id="RU367105"/>
    </source>
</evidence>
<comment type="subcellular location">
    <subcellularLocation>
        <location evidence="9">Cytoplasm</location>
    </subcellularLocation>
</comment>
<evidence type="ECO:0000256" key="4">
    <source>
        <dbReference type="ARBA" id="ARBA00022679"/>
    </source>
</evidence>
<organism evidence="11 12">
    <name type="scientific">Bugula neritina</name>
    <name type="common">Brown bryozoan</name>
    <name type="synonym">Sertularia neritina</name>
    <dbReference type="NCBI Taxonomy" id="10212"/>
    <lineage>
        <taxon>Eukaryota</taxon>
        <taxon>Metazoa</taxon>
        <taxon>Spiralia</taxon>
        <taxon>Lophotrochozoa</taxon>
        <taxon>Bryozoa</taxon>
        <taxon>Gymnolaemata</taxon>
        <taxon>Cheilostomatida</taxon>
        <taxon>Flustrina</taxon>
        <taxon>Buguloidea</taxon>
        <taxon>Bugulidae</taxon>
        <taxon>Bugula</taxon>
    </lineage>
</organism>
<evidence type="ECO:0000313" key="12">
    <source>
        <dbReference type="Proteomes" id="UP000593567"/>
    </source>
</evidence>
<comment type="pathway">
    <text evidence="2 9">Protein modification; protein ubiquitination.</text>
</comment>
<dbReference type="InterPro" id="IPR017907">
    <property type="entry name" value="Znf_RING_CS"/>
</dbReference>
<keyword evidence="12" id="KW-1185">Reference proteome</keyword>
<name>A0A7J7JMC3_BUGNE</name>
<dbReference type="AlphaFoldDB" id="A0A7J7JMC3"/>
<feature type="domain" description="RING-type" evidence="10">
    <location>
        <begin position="10"/>
        <end position="37"/>
    </location>
</feature>
<dbReference type="Proteomes" id="UP000593567">
    <property type="component" value="Unassembled WGS sequence"/>
</dbReference>
<dbReference type="InterPro" id="IPR039399">
    <property type="entry name" value="Deltex_C_sf"/>
</dbReference>
<dbReference type="GO" id="GO:0008270">
    <property type="term" value="F:zinc ion binding"/>
    <property type="evidence" value="ECO:0007669"/>
    <property type="project" value="UniProtKB-KW"/>
</dbReference>
<protein>
    <recommendedName>
        <fullName evidence="9">E3 ubiquitin-protein ligase</fullName>
        <ecNumber evidence="9">2.3.2.27</ecNumber>
    </recommendedName>
</protein>
<dbReference type="SUPFAM" id="SSF57850">
    <property type="entry name" value="RING/U-box"/>
    <property type="match status" value="1"/>
</dbReference>
<dbReference type="Gene3D" id="3.30.390.130">
    <property type="match status" value="1"/>
</dbReference>
<dbReference type="Pfam" id="PF13639">
    <property type="entry name" value="zf-RING_2"/>
    <property type="match status" value="1"/>
</dbReference>
<evidence type="ECO:0000256" key="7">
    <source>
        <dbReference type="ARBA" id="ARBA00022833"/>
    </source>
</evidence>
<sequence length="179" mass="19661">MDKLDRPQALPCSHKFCKDCLDQVKSTSKSNLCPVCRVPFAVAEGKQPKNGTMSHQILPSSLPGHSGCRTIMINYSIPSGTQGHEHPYPGQHYTGTRRTAYLPDNTKGRQVLKLLEKAFKHRLVFTVGQSVTSGMNNTVVWNDIHHKTSPTGGPSSYGYPDPGYLDRVIEDLKAKGITG</sequence>
<proteinExistence type="inferred from homology"/>
<dbReference type="OrthoDB" id="6275406at2759"/>
<dbReference type="GO" id="GO:0061630">
    <property type="term" value="F:ubiquitin protein ligase activity"/>
    <property type="evidence" value="ECO:0007669"/>
    <property type="project" value="UniProtKB-UniRule"/>
</dbReference>
<keyword evidence="5 9" id="KW-0479">Metal-binding</keyword>
<dbReference type="InterPro" id="IPR039396">
    <property type="entry name" value="Deltex_C"/>
</dbReference>
<evidence type="ECO:0000256" key="3">
    <source>
        <dbReference type="ARBA" id="ARBA00009413"/>
    </source>
</evidence>
<evidence type="ECO:0000256" key="1">
    <source>
        <dbReference type="ARBA" id="ARBA00000900"/>
    </source>
</evidence>
<evidence type="ECO:0000313" key="11">
    <source>
        <dbReference type="EMBL" id="KAF6026801.1"/>
    </source>
</evidence>
<dbReference type="GO" id="GO:0005737">
    <property type="term" value="C:cytoplasm"/>
    <property type="evidence" value="ECO:0007669"/>
    <property type="project" value="UniProtKB-SubCell"/>
</dbReference>
<dbReference type="Pfam" id="PF18102">
    <property type="entry name" value="DTC"/>
    <property type="match status" value="1"/>
</dbReference>
<dbReference type="PANTHER" id="PTHR12622">
    <property type="entry name" value="DELTEX-RELATED"/>
    <property type="match status" value="1"/>
</dbReference>
<keyword evidence="7 9" id="KW-0862">Zinc</keyword>
<dbReference type="InterPro" id="IPR039398">
    <property type="entry name" value="Deltex_fam"/>
</dbReference>
<evidence type="ECO:0000256" key="8">
    <source>
        <dbReference type="PROSITE-ProRule" id="PRU00175"/>
    </source>
</evidence>
<keyword evidence="4 9" id="KW-0808">Transferase</keyword>
<dbReference type="EC" id="2.3.2.27" evidence="9"/>
<evidence type="ECO:0000259" key="10">
    <source>
        <dbReference type="PROSITE" id="PS50089"/>
    </source>
</evidence>